<keyword evidence="2" id="KW-1185">Reference proteome</keyword>
<dbReference type="RefSeq" id="WP_090727166.1">
    <property type="nucleotide sequence ID" value="NZ_FOOU01000005.1"/>
</dbReference>
<dbReference type="AlphaFoldDB" id="A0A1I2QWN5"/>
<dbReference type="OrthoDB" id="9800971at2"/>
<name>A0A1I2QWN5_9GAMM</name>
<sequence>MGLLTSLLNIFRSSQGSTSETSPAAEEEYKGFIIIARPAAEGSQYRVNGLIRKREDQGVREHIFIRADVLPTQELCTQETFRKAKLMIDQQGDNIFH</sequence>
<reference evidence="2" key="1">
    <citation type="submission" date="2016-10" db="EMBL/GenBank/DDBJ databases">
        <authorList>
            <person name="Varghese N."/>
            <person name="Submissions S."/>
        </authorList>
    </citation>
    <scope>NUCLEOTIDE SEQUENCE [LARGE SCALE GENOMIC DNA]</scope>
    <source>
        <strain evidence="2">CGMCC 1.10971</strain>
    </source>
</reference>
<dbReference type="Proteomes" id="UP000198623">
    <property type="component" value="Unassembled WGS sequence"/>
</dbReference>
<evidence type="ECO:0008006" key="3">
    <source>
        <dbReference type="Google" id="ProtNLM"/>
    </source>
</evidence>
<organism evidence="1 2">
    <name type="scientific">Neptunomonas qingdaonensis</name>
    <dbReference type="NCBI Taxonomy" id="1045558"/>
    <lineage>
        <taxon>Bacteria</taxon>
        <taxon>Pseudomonadati</taxon>
        <taxon>Pseudomonadota</taxon>
        <taxon>Gammaproteobacteria</taxon>
        <taxon>Oceanospirillales</taxon>
        <taxon>Oceanospirillaceae</taxon>
        <taxon>Neptunomonas</taxon>
    </lineage>
</organism>
<proteinExistence type="predicted"/>
<accession>A0A1I2QWN5</accession>
<dbReference type="Pfam" id="PF10115">
    <property type="entry name" value="HlyU"/>
    <property type="match status" value="1"/>
</dbReference>
<dbReference type="STRING" id="1045558.SAMN05216175_105143"/>
<gene>
    <name evidence="1" type="ORF">SAMN05216175_105143</name>
</gene>
<dbReference type="EMBL" id="FOOU01000005">
    <property type="protein sequence ID" value="SFG31659.1"/>
    <property type="molecule type" value="Genomic_DNA"/>
</dbReference>
<evidence type="ECO:0000313" key="1">
    <source>
        <dbReference type="EMBL" id="SFG31659.1"/>
    </source>
</evidence>
<evidence type="ECO:0000313" key="2">
    <source>
        <dbReference type="Proteomes" id="UP000198623"/>
    </source>
</evidence>
<dbReference type="InterPro" id="IPR018772">
    <property type="entry name" value="Transcription_activator_HlyU"/>
</dbReference>
<protein>
    <recommendedName>
        <fullName evidence="3">Transcriptional activator HlyU</fullName>
    </recommendedName>
</protein>